<sequence length="82" mass="9539">MLVMVALNNQKNLLDQAHLHLGQLSEDRLKVAVDFLAYLQQKDEWEATEKLLNIPDFEQELLEAQEELKRGDIVSLESIYRS</sequence>
<organism evidence="1">
    <name type="scientific">Woronichinia naegeliana WA131</name>
    <dbReference type="NCBI Taxonomy" id="2824559"/>
    <lineage>
        <taxon>Bacteria</taxon>
        <taxon>Bacillati</taxon>
        <taxon>Cyanobacteriota</taxon>
        <taxon>Cyanophyceae</taxon>
        <taxon>Synechococcales</taxon>
        <taxon>Coelosphaeriaceae</taxon>
        <taxon>Woronichinia</taxon>
    </lineage>
</organism>
<dbReference type="AlphaFoldDB" id="A0A977KRZ8"/>
<evidence type="ECO:0008006" key="2">
    <source>
        <dbReference type="Google" id="ProtNLM"/>
    </source>
</evidence>
<dbReference type="KEGG" id="wna:KA717_20925"/>
<proteinExistence type="predicted"/>
<dbReference type="Proteomes" id="UP001065613">
    <property type="component" value="Chromosome"/>
</dbReference>
<gene>
    <name evidence="1" type="ORF">KA717_20925</name>
</gene>
<evidence type="ECO:0000313" key="1">
    <source>
        <dbReference type="EMBL" id="UXE58517.1"/>
    </source>
</evidence>
<reference evidence="1" key="1">
    <citation type="submission" date="2021-04" db="EMBL/GenBank/DDBJ databases">
        <title>Genome sequence of Woronichinia naegeliana from Washington state freshwater lake bloom.</title>
        <authorList>
            <person name="Dreher T.W."/>
        </authorList>
    </citation>
    <scope>NUCLEOTIDE SEQUENCE</scope>
    <source>
        <strain evidence="1">WA131</strain>
    </source>
</reference>
<accession>A0A977KRZ8</accession>
<dbReference type="EMBL" id="CP073041">
    <property type="protein sequence ID" value="UXE58517.1"/>
    <property type="molecule type" value="Genomic_DNA"/>
</dbReference>
<protein>
    <recommendedName>
        <fullName evidence="2">DUF2281 domain-containing protein</fullName>
    </recommendedName>
</protein>
<name>A0A977KRZ8_9CYAN</name>